<proteinExistence type="predicted"/>
<dbReference type="Proteomes" id="UP001620626">
    <property type="component" value="Unassembled WGS sequence"/>
</dbReference>
<accession>A0ABD2J5I9</accession>
<protein>
    <recommendedName>
        <fullName evidence="1">B30.2/SPRY domain-containing protein</fullName>
    </recommendedName>
</protein>
<dbReference type="Pfam" id="PF00622">
    <property type="entry name" value="SPRY"/>
    <property type="match status" value="1"/>
</dbReference>
<evidence type="ECO:0000313" key="3">
    <source>
        <dbReference type="Proteomes" id="UP001620626"/>
    </source>
</evidence>
<feature type="domain" description="B30.2/SPRY" evidence="1">
    <location>
        <begin position="1"/>
        <end position="93"/>
    </location>
</feature>
<comment type="caution">
    <text evidence="2">The sequence shown here is derived from an EMBL/GenBank/DDBJ whole genome shotgun (WGS) entry which is preliminary data.</text>
</comment>
<dbReference type="InterPro" id="IPR003877">
    <property type="entry name" value="SPRY_dom"/>
</dbReference>
<dbReference type="AlphaFoldDB" id="A0ABD2J5I9"/>
<keyword evidence="3" id="KW-1185">Reference proteome</keyword>
<sequence length="100" mass="11237">MSLLGLDNFGKIDYKNSNGHEVINSDNVSSFRIGDVVGCGLNWATRQLFFTNNGQRLNITNLYVNENTVDLYPTVSLTNHLDAVEANFGPNFQYDLSKEF</sequence>
<dbReference type="Gene3D" id="2.60.120.920">
    <property type="match status" value="1"/>
</dbReference>
<dbReference type="InterPro" id="IPR043136">
    <property type="entry name" value="B30.2/SPRY_sf"/>
</dbReference>
<evidence type="ECO:0000259" key="1">
    <source>
        <dbReference type="PROSITE" id="PS50188"/>
    </source>
</evidence>
<dbReference type="InterPro" id="IPR001870">
    <property type="entry name" value="B30.2/SPRY"/>
</dbReference>
<dbReference type="InterPro" id="IPR013320">
    <property type="entry name" value="ConA-like_dom_sf"/>
</dbReference>
<name>A0ABD2J5I9_9BILA</name>
<dbReference type="PROSITE" id="PS50188">
    <property type="entry name" value="B302_SPRY"/>
    <property type="match status" value="1"/>
</dbReference>
<reference evidence="2 3" key="1">
    <citation type="submission" date="2024-10" db="EMBL/GenBank/DDBJ databases">
        <authorList>
            <person name="Kim D."/>
        </authorList>
    </citation>
    <scope>NUCLEOTIDE SEQUENCE [LARGE SCALE GENOMIC DNA]</scope>
    <source>
        <strain evidence="2">BH-2024</strain>
    </source>
</reference>
<gene>
    <name evidence="2" type="ORF">niasHT_040017</name>
</gene>
<dbReference type="EMBL" id="JBICBT010001046">
    <property type="protein sequence ID" value="KAL3086225.1"/>
    <property type="molecule type" value="Genomic_DNA"/>
</dbReference>
<evidence type="ECO:0000313" key="2">
    <source>
        <dbReference type="EMBL" id="KAL3086225.1"/>
    </source>
</evidence>
<dbReference type="SUPFAM" id="SSF49899">
    <property type="entry name" value="Concanavalin A-like lectins/glucanases"/>
    <property type="match status" value="1"/>
</dbReference>
<organism evidence="2 3">
    <name type="scientific">Heterodera trifolii</name>
    <dbReference type="NCBI Taxonomy" id="157864"/>
    <lineage>
        <taxon>Eukaryota</taxon>
        <taxon>Metazoa</taxon>
        <taxon>Ecdysozoa</taxon>
        <taxon>Nematoda</taxon>
        <taxon>Chromadorea</taxon>
        <taxon>Rhabditida</taxon>
        <taxon>Tylenchina</taxon>
        <taxon>Tylenchomorpha</taxon>
        <taxon>Tylenchoidea</taxon>
        <taxon>Heteroderidae</taxon>
        <taxon>Heteroderinae</taxon>
        <taxon>Heterodera</taxon>
    </lineage>
</organism>